<evidence type="ECO:0000256" key="1">
    <source>
        <dbReference type="SAM" id="Phobius"/>
    </source>
</evidence>
<dbReference type="OrthoDB" id="7391073at2"/>
<keyword evidence="1" id="KW-0472">Membrane</keyword>
<feature type="transmembrane region" description="Helical" evidence="1">
    <location>
        <begin position="112"/>
        <end position="135"/>
    </location>
</feature>
<feature type="transmembrane region" description="Helical" evidence="1">
    <location>
        <begin position="20"/>
        <end position="42"/>
    </location>
</feature>
<sequence>MTFDMNQAWSRANVLARENFSLLAVIAGLFILLPTLVIYLMVPGMEALLSPSADPEILQEKMLEAAGPLITWGLLGSIIQYTGYGAMVALMGDGRPTVAEALGTGAKSVATIIAAFLIFAVLYMVAAIVIVTPFAMLAGVIGVPGLAAIAPLLIIAVALFLMTRFSMTMPVVLIEKVLNPFRAVKRSWDMTRVHQWRILVFWAILGVAYIVISLLLVSVFGLIASFAGDGTASKLILGSVNGLMAMVVGIMLCALAVAIHGQLAGPSEADVTSTFE</sequence>
<dbReference type="AlphaFoldDB" id="A0A547P9Q5"/>
<accession>A0A547P9Q5</accession>
<feature type="transmembrane region" description="Helical" evidence="1">
    <location>
        <begin position="69"/>
        <end position="91"/>
    </location>
</feature>
<dbReference type="RefSeq" id="WP_142787122.1">
    <property type="nucleotide sequence ID" value="NZ_VHJK01000001.1"/>
</dbReference>
<gene>
    <name evidence="2" type="ORF">FGU71_02570</name>
</gene>
<evidence type="ECO:0000313" key="2">
    <source>
        <dbReference type="EMBL" id="TRD10860.1"/>
    </source>
</evidence>
<feature type="transmembrane region" description="Helical" evidence="1">
    <location>
        <begin position="141"/>
        <end position="161"/>
    </location>
</feature>
<reference evidence="2 3" key="1">
    <citation type="submission" date="2019-06" db="EMBL/GenBank/DDBJ databases">
        <title>Erythrobacter insulae sp. nov., isolated from a tidal flat.</title>
        <authorList>
            <person name="Yoon J.-H."/>
        </authorList>
    </citation>
    <scope>NUCLEOTIDE SEQUENCE [LARGE SCALE GENOMIC DNA]</scope>
    <source>
        <strain evidence="2 3">JBTF-M21</strain>
    </source>
</reference>
<evidence type="ECO:0000313" key="3">
    <source>
        <dbReference type="Proteomes" id="UP000316343"/>
    </source>
</evidence>
<proteinExistence type="predicted"/>
<organism evidence="2 3">
    <name type="scientific">Erythrobacter insulae</name>
    <dbReference type="NCBI Taxonomy" id="2584124"/>
    <lineage>
        <taxon>Bacteria</taxon>
        <taxon>Pseudomonadati</taxon>
        <taxon>Pseudomonadota</taxon>
        <taxon>Alphaproteobacteria</taxon>
        <taxon>Sphingomonadales</taxon>
        <taxon>Erythrobacteraceae</taxon>
        <taxon>Erythrobacter/Porphyrobacter group</taxon>
        <taxon>Erythrobacter</taxon>
    </lineage>
</organism>
<feature type="transmembrane region" description="Helical" evidence="1">
    <location>
        <begin position="199"/>
        <end position="223"/>
    </location>
</feature>
<keyword evidence="3" id="KW-1185">Reference proteome</keyword>
<evidence type="ECO:0008006" key="4">
    <source>
        <dbReference type="Google" id="ProtNLM"/>
    </source>
</evidence>
<dbReference type="EMBL" id="VHJK01000001">
    <property type="protein sequence ID" value="TRD10860.1"/>
    <property type="molecule type" value="Genomic_DNA"/>
</dbReference>
<name>A0A547P9Q5_9SPHN</name>
<keyword evidence="1" id="KW-1133">Transmembrane helix</keyword>
<feature type="transmembrane region" description="Helical" evidence="1">
    <location>
        <begin position="235"/>
        <end position="259"/>
    </location>
</feature>
<protein>
    <recommendedName>
        <fullName evidence="4">Glycerophosphoryl diester phosphodiesterase membrane domain-containing protein</fullName>
    </recommendedName>
</protein>
<dbReference type="Proteomes" id="UP000316343">
    <property type="component" value="Unassembled WGS sequence"/>
</dbReference>
<keyword evidence="1" id="KW-0812">Transmembrane</keyword>
<comment type="caution">
    <text evidence="2">The sequence shown here is derived from an EMBL/GenBank/DDBJ whole genome shotgun (WGS) entry which is preliminary data.</text>
</comment>